<dbReference type="EMBL" id="CP003167">
    <property type="protein sequence ID" value="AGB02751.1"/>
    <property type="molecule type" value="Genomic_DNA"/>
</dbReference>
<dbReference type="GO" id="GO:0051782">
    <property type="term" value="P:negative regulation of cell division"/>
    <property type="evidence" value="ECO:0007669"/>
    <property type="project" value="TreeGrafter"/>
</dbReference>
<dbReference type="InterPro" id="IPR002586">
    <property type="entry name" value="CobQ/CobB/MinD/ParA_Nub-bd_dom"/>
</dbReference>
<dbReference type="Proteomes" id="UP000010824">
    <property type="component" value="Chromosome"/>
</dbReference>
<dbReference type="GO" id="GO:0009898">
    <property type="term" value="C:cytoplasmic side of plasma membrane"/>
    <property type="evidence" value="ECO:0007669"/>
    <property type="project" value="TreeGrafter"/>
</dbReference>
<dbReference type="RefSeq" id="WP_015285714.1">
    <property type="nucleotide sequence ID" value="NC_019943.1"/>
</dbReference>
<keyword evidence="6" id="KW-1185">Reference proteome</keyword>
<feature type="compositionally biased region" description="Basic and acidic residues" evidence="3">
    <location>
        <begin position="254"/>
        <end position="264"/>
    </location>
</feature>
<name>L0HG44_METFS</name>
<dbReference type="SUPFAM" id="SSF52540">
    <property type="entry name" value="P-loop containing nucleoside triphosphate hydrolases"/>
    <property type="match status" value="1"/>
</dbReference>
<dbReference type="InParanoid" id="L0HG44"/>
<reference evidence="6" key="1">
    <citation type="submission" date="2011-12" db="EMBL/GenBank/DDBJ databases">
        <title>Complete sequence of Methanoregula formicicum SMSP.</title>
        <authorList>
            <person name="Lucas S."/>
            <person name="Han J."/>
            <person name="Lapidus A."/>
            <person name="Cheng J.-F."/>
            <person name="Goodwin L."/>
            <person name="Pitluck S."/>
            <person name="Peters L."/>
            <person name="Ovchinnikova G."/>
            <person name="Teshima H."/>
            <person name="Detter J.C."/>
            <person name="Han C."/>
            <person name="Tapia R."/>
            <person name="Land M."/>
            <person name="Hauser L."/>
            <person name="Kyrpides N."/>
            <person name="Ivanova N."/>
            <person name="Pagani I."/>
            <person name="Imachi H."/>
            <person name="Tamaki H."/>
            <person name="Sekiguchi Y."/>
            <person name="Kamagata Y."/>
            <person name="Cadillo-Quiroz H."/>
            <person name="Zinder S."/>
            <person name="Liu W.-T."/>
            <person name="Woyke T."/>
        </authorList>
    </citation>
    <scope>NUCLEOTIDE SEQUENCE [LARGE SCALE GENOMIC DNA]</scope>
    <source>
        <strain evidence="6">DSM 22288 / NBRC 105244 / SMSP</strain>
    </source>
</reference>
<dbReference type="InterPro" id="IPR027417">
    <property type="entry name" value="P-loop_NTPase"/>
</dbReference>
<dbReference type="InterPro" id="IPR050625">
    <property type="entry name" value="ParA/MinD_ATPase"/>
</dbReference>
<dbReference type="Gene3D" id="3.40.50.300">
    <property type="entry name" value="P-loop containing nucleotide triphosphate hydrolases"/>
    <property type="match status" value="1"/>
</dbReference>
<dbReference type="GO" id="GO:0005829">
    <property type="term" value="C:cytosol"/>
    <property type="evidence" value="ECO:0007669"/>
    <property type="project" value="TreeGrafter"/>
</dbReference>
<protein>
    <submittedName>
        <fullName evidence="5">CO dehydrogenase maturation factor</fullName>
    </submittedName>
</protein>
<dbReference type="AlphaFoldDB" id="L0HG44"/>
<sequence precursor="true">MKIAVCGKGGVGKTFLAGSLAAYFASISRPVIAIDADSSPNLALTLGLTEEEASRIQPVAENEELIRVKTATDHPGVFRLSFSVDDIIAKYAVRTPSGAHLLVMGTIKAAGSGCTCPAHSVVRALMRHLVVERDEVVILDMEAGIEHLGRGTAARVDVLLAVSDANKKSLLAAATICRLANEAGIPVAGIVANRNATPEEERIVRAFAEQHGLHVVGNVPYDPAVTAAGIAGEPAGPRQSLAWNAVRELAGALEKTKRPEDKSRGNRKNGVTV</sequence>
<gene>
    <name evidence="5" type="ordered locus">Metfor_1724</name>
</gene>
<keyword evidence="1" id="KW-0547">Nucleotide-binding</keyword>
<accession>L0HG44</accession>
<dbReference type="STRING" id="593750.Metfor_1724"/>
<evidence type="ECO:0000313" key="6">
    <source>
        <dbReference type="Proteomes" id="UP000010824"/>
    </source>
</evidence>
<dbReference type="GO" id="GO:0005524">
    <property type="term" value="F:ATP binding"/>
    <property type="evidence" value="ECO:0007669"/>
    <property type="project" value="UniProtKB-KW"/>
</dbReference>
<proteinExistence type="predicted"/>
<evidence type="ECO:0000256" key="1">
    <source>
        <dbReference type="ARBA" id="ARBA00022741"/>
    </source>
</evidence>
<dbReference type="Pfam" id="PF01656">
    <property type="entry name" value="CbiA"/>
    <property type="match status" value="1"/>
</dbReference>
<dbReference type="PIRSF" id="PIRSF005647">
    <property type="entry name" value="CooC"/>
    <property type="match status" value="1"/>
</dbReference>
<feature type="region of interest" description="Disordered" evidence="3">
    <location>
        <begin position="253"/>
        <end position="273"/>
    </location>
</feature>
<feature type="domain" description="CobQ/CobB/MinD/ParA nucleotide binding" evidence="4">
    <location>
        <begin position="4"/>
        <end position="234"/>
    </location>
</feature>
<evidence type="ECO:0000256" key="2">
    <source>
        <dbReference type="ARBA" id="ARBA00022840"/>
    </source>
</evidence>
<dbReference type="HOGENOM" id="CLU_082962_0_0_2"/>
<dbReference type="GO" id="GO:0016887">
    <property type="term" value="F:ATP hydrolysis activity"/>
    <property type="evidence" value="ECO:0007669"/>
    <property type="project" value="TreeGrafter"/>
</dbReference>
<dbReference type="PANTHER" id="PTHR43384:SF6">
    <property type="entry name" value="SEPTUM SITE-DETERMINING PROTEIN MIND HOMOLOG, CHLOROPLASTIC"/>
    <property type="match status" value="1"/>
</dbReference>
<dbReference type="KEGG" id="mfo:Metfor_1724"/>
<reference evidence="5 6" key="2">
    <citation type="journal article" date="2014" name="Genome Announc.">
        <title>Complete Genome Sequence of Methanoregula formicica SMSPT, a Mesophilic Hydrogenotrophic Methanogen Isolated from a Methanogenic Upflow Anaerobic Sludge Blanket Reactor.</title>
        <authorList>
            <person name="Yamamoto K."/>
            <person name="Tamaki H."/>
            <person name="Cadillo-Quiroz H."/>
            <person name="Imachi H."/>
            <person name="Kyrpides N."/>
            <person name="Woyke T."/>
            <person name="Goodwin L."/>
            <person name="Zinder S.H."/>
            <person name="Kamagata Y."/>
            <person name="Liu W.T."/>
        </authorList>
    </citation>
    <scope>NUCLEOTIDE SEQUENCE [LARGE SCALE GENOMIC DNA]</scope>
    <source>
        <strain evidence="6">DSM 22288 / NBRC 105244 / SMSP</strain>
    </source>
</reference>
<dbReference type="GeneID" id="14308113"/>
<evidence type="ECO:0000256" key="3">
    <source>
        <dbReference type="SAM" id="MobiDB-lite"/>
    </source>
</evidence>
<evidence type="ECO:0000259" key="4">
    <source>
        <dbReference type="Pfam" id="PF01656"/>
    </source>
</evidence>
<keyword evidence="2" id="KW-0067">ATP-binding</keyword>
<dbReference type="InterPro" id="IPR014433">
    <property type="entry name" value="CooC"/>
</dbReference>
<organism evidence="5 6">
    <name type="scientific">Methanoregula formicica (strain DSM 22288 / NBRC 105244 / SMSP)</name>
    <dbReference type="NCBI Taxonomy" id="593750"/>
    <lineage>
        <taxon>Archaea</taxon>
        <taxon>Methanobacteriati</taxon>
        <taxon>Methanobacteriota</taxon>
        <taxon>Stenosarchaea group</taxon>
        <taxon>Methanomicrobia</taxon>
        <taxon>Methanomicrobiales</taxon>
        <taxon>Methanoregulaceae</taxon>
        <taxon>Methanoregula</taxon>
    </lineage>
</organism>
<dbReference type="PANTHER" id="PTHR43384">
    <property type="entry name" value="SEPTUM SITE-DETERMINING PROTEIN MIND HOMOLOG, CHLOROPLASTIC-RELATED"/>
    <property type="match status" value="1"/>
</dbReference>
<dbReference type="eggNOG" id="arCOG00587">
    <property type="taxonomic scope" value="Archaea"/>
</dbReference>
<evidence type="ECO:0000313" key="5">
    <source>
        <dbReference type="EMBL" id="AGB02751.1"/>
    </source>
</evidence>
<dbReference type="OrthoDB" id="31168at2157"/>
<dbReference type="FunCoup" id="L0HG44">
    <property type="interactions" value="2"/>
</dbReference>